<comment type="similarity">
    <text evidence="1">Belongs to the bacterial reverse transcriptase family.</text>
</comment>
<dbReference type="AlphaFoldDB" id="A0A450Z0R1"/>
<sequence>MILDVDIKDFFDNISHPLIMGSVAAEISDGNILLRLISKFLQAGIMENGQFLPRRKGAPQGGMISPLLANIVLNHLDWRLDSLGYRVSRRYRWLSLKRCDQTDTGISKRSNPICTGPYLYRTTCSNSPPSGVCRQRSRMTDGDEGAKQDSVREVSPNS</sequence>
<name>A0A450Z0R1_9GAMM</name>
<keyword evidence="4" id="KW-0808">Transferase</keyword>
<feature type="domain" description="Reverse transcriptase" evidence="3">
    <location>
        <begin position="1"/>
        <end position="158"/>
    </location>
</feature>
<dbReference type="PROSITE" id="PS50878">
    <property type="entry name" value="RT_POL"/>
    <property type="match status" value="1"/>
</dbReference>
<proteinExistence type="inferred from homology"/>
<dbReference type="SUPFAM" id="SSF56672">
    <property type="entry name" value="DNA/RNA polymerases"/>
    <property type="match status" value="1"/>
</dbReference>
<dbReference type="Pfam" id="PF00078">
    <property type="entry name" value="RVT_1"/>
    <property type="match status" value="1"/>
</dbReference>
<protein>
    <submittedName>
        <fullName evidence="4">Reverse transcriptase (RNA-dependent DNA polymerase)</fullName>
    </submittedName>
</protein>
<dbReference type="InterPro" id="IPR043502">
    <property type="entry name" value="DNA/RNA_pol_sf"/>
</dbReference>
<feature type="region of interest" description="Disordered" evidence="2">
    <location>
        <begin position="127"/>
        <end position="158"/>
    </location>
</feature>
<evidence type="ECO:0000313" key="4">
    <source>
        <dbReference type="EMBL" id="VFK47383.1"/>
    </source>
</evidence>
<keyword evidence="4" id="KW-0548">Nucleotidyltransferase</keyword>
<keyword evidence="4" id="KW-0695">RNA-directed DNA polymerase</keyword>
<dbReference type="CDD" id="cd01651">
    <property type="entry name" value="RT_G2_intron"/>
    <property type="match status" value="1"/>
</dbReference>
<accession>A0A450Z0R1</accession>
<reference evidence="4" key="1">
    <citation type="submission" date="2019-02" db="EMBL/GenBank/DDBJ databases">
        <authorList>
            <person name="Gruber-Vodicka R. H."/>
            <person name="Seah K. B. B."/>
        </authorList>
    </citation>
    <scope>NUCLEOTIDE SEQUENCE</scope>
    <source>
        <strain evidence="4">BECK_BZ123</strain>
    </source>
</reference>
<evidence type="ECO:0000256" key="2">
    <source>
        <dbReference type="SAM" id="MobiDB-lite"/>
    </source>
</evidence>
<dbReference type="GO" id="GO:0003964">
    <property type="term" value="F:RNA-directed DNA polymerase activity"/>
    <property type="evidence" value="ECO:0007669"/>
    <property type="project" value="UniProtKB-KW"/>
</dbReference>
<dbReference type="PANTHER" id="PTHR34047:SF8">
    <property type="entry name" value="PROTEIN YKFC"/>
    <property type="match status" value="1"/>
</dbReference>
<evidence type="ECO:0000256" key="1">
    <source>
        <dbReference type="ARBA" id="ARBA00034120"/>
    </source>
</evidence>
<organism evidence="4">
    <name type="scientific">Candidatus Kentrum sp. TC</name>
    <dbReference type="NCBI Taxonomy" id="2126339"/>
    <lineage>
        <taxon>Bacteria</taxon>
        <taxon>Pseudomonadati</taxon>
        <taxon>Pseudomonadota</taxon>
        <taxon>Gammaproteobacteria</taxon>
        <taxon>Candidatus Kentrum</taxon>
    </lineage>
</organism>
<dbReference type="EMBL" id="CAADFS010000046">
    <property type="protein sequence ID" value="VFK47383.1"/>
    <property type="molecule type" value="Genomic_DNA"/>
</dbReference>
<dbReference type="PANTHER" id="PTHR34047">
    <property type="entry name" value="NUCLEAR INTRON MATURASE 1, MITOCHONDRIAL-RELATED"/>
    <property type="match status" value="1"/>
</dbReference>
<gene>
    <name evidence="4" type="ORF">BECKTC1821D_GA0114238_10463</name>
</gene>
<evidence type="ECO:0000259" key="3">
    <source>
        <dbReference type="PROSITE" id="PS50878"/>
    </source>
</evidence>
<dbReference type="InterPro" id="IPR051083">
    <property type="entry name" value="GrpII_Intron_Splice-Mob/Def"/>
</dbReference>
<feature type="compositionally biased region" description="Basic and acidic residues" evidence="2">
    <location>
        <begin position="138"/>
        <end position="152"/>
    </location>
</feature>
<dbReference type="InterPro" id="IPR000477">
    <property type="entry name" value="RT_dom"/>
</dbReference>